<protein>
    <submittedName>
        <fullName evidence="1">Uncharacterized protein</fullName>
    </submittedName>
</protein>
<evidence type="ECO:0000313" key="2">
    <source>
        <dbReference type="Proteomes" id="UP000828390"/>
    </source>
</evidence>
<keyword evidence="2" id="KW-1185">Reference proteome</keyword>
<name>A0A9D4HB14_DREPO</name>
<gene>
    <name evidence="1" type="ORF">DPMN_105000</name>
</gene>
<dbReference type="PANTHER" id="PTHR28457:SF2">
    <property type="entry name" value="SIMILAR TO 4930578I06RIK PROTEIN"/>
    <property type="match status" value="1"/>
</dbReference>
<dbReference type="Proteomes" id="UP000828390">
    <property type="component" value="Unassembled WGS sequence"/>
</dbReference>
<dbReference type="AlphaFoldDB" id="A0A9D4HB14"/>
<reference evidence="1" key="2">
    <citation type="submission" date="2020-11" db="EMBL/GenBank/DDBJ databases">
        <authorList>
            <person name="McCartney M.A."/>
            <person name="Auch B."/>
            <person name="Kono T."/>
            <person name="Mallez S."/>
            <person name="Becker A."/>
            <person name="Gohl D.M."/>
            <person name="Silverstein K.A.T."/>
            <person name="Koren S."/>
            <person name="Bechman K.B."/>
            <person name="Herman A."/>
            <person name="Abrahante J.E."/>
            <person name="Garbe J."/>
        </authorList>
    </citation>
    <scope>NUCLEOTIDE SEQUENCE</scope>
    <source>
        <strain evidence="1">Duluth1</strain>
        <tissue evidence="1">Whole animal</tissue>
    </source>
</reference>
<comment type="caution">
    <text evidence="1">The sequence shown here is derived from an EMBL/GenBank/DDBJ whole genome shotgun (WGS) entry which is preliminary data.</text>
</comment>
<accession>A0A9D4HB14</accession>
<dbReference type="PANTHER" id="PTHR28457">
    <property type="entry name" value="COILED-COIL DOMAIN-CONTAINING PROTEIN 189"/>
    <property type="match status" value="1"/>
</dbReference>
<evidence type="ECO:0000313" key="1">
    <source>
        <dbReference type="EMBL" id="KAH3831730.1"/>
    </source>
</evidence>
<sequence length="312" mass="36222">MHEIFTHSFDSNKMATITSSAAEKIASLSKPDGRKKLQTCLRWSDFDEEQDMQKSIHLDFLFDTLMFVTEKGFKWDQVATVCNFADRLVQKMKDCYRLTDILGFYNSQSSYLFESLGDRNFKILSSYIFETVLPHFKLYQLVFNFPRKEQIPNVPVLVEPPFESKKLKETKTLKVWDYEQQLEELDKKEKARLEEIQAKKEQVVTKIHKDTSLKLEKSVKTTESFDKEKLGNIIEDVMRGFTLAATESLKHDIERLRDDLEFKLEKTSLPRPQVLGAPLRFKVIKPQLPPAVVKVAQPPKPVPLPDTTSNLQ</sequence>
<proteinExistence type="predicted"/>
<reference evidence="1" key="1">
    <citation type="journal article" date="2019" name="bioRxiv">
        <title>The Genome of the Zebra Mussel, Dreissena polymorpha: A Resource for Invasive Species Research.</title>
        <authorList>
            <person name="McCartney M.A."/>
            <person name="Auch B."/>
            <person name="Kono T."/>
            <person name="Mallez S."/>
            <person name="Zhang Y."/>
            <person name="Obille A."/>
            <person name="Becker A."/>
            <person name="Abrahante J.E."/>
            <person name="Garbe J."/>
            <person name="Badalamenti J.P."/>
            <person name="Herman A."/>
            <person name="Mangelson H."/>
            <person name="Liachko I."/>
            <person name="Sullivan S."/>
            <person name="Sone E.D."/>
            <person name="Koren S."/>
            <person name="Silverstein K.A.T."/>
            <person name="Beckman K.B."/>
            <person name="Gohl D.M."/>
        </authorList>
    </citation>
    <scope>NUCLEOTIDE SEQUENCE</scope>
    <source>
        <strain evidence="1">Duluth1</strain>
        <tissue evidence="1">Whole animal</tissue>
    </source>
</reference>
<dbReference type="EMBL" id="JAIWYP010000004">
    <property type="protein sequence ID" value="KAH3831730.1"/>
    <property type="molecule type" value="Genomic_DNA"/>
</dbReference>
<dbReference type="InterPro" id="IPR032727">
    <property type="entry name" value="CLAMP"/>
</dbReference>
<organism evidence="1 2">
    <name type="scientific">Dreissena polymorpha</name>
    <name type="common">Zebra mussel</name>
    <name type="synonym">Mytilus polymorpha</name>
    <dbReference type="NCBI Taxonomy" id="45954"/>
    <lineage>
        <taxon>Eukaryota</taxon>
        <taxon>Metazoa</taxon>
        <taxon>Spiralia</taxon>
        <taxon>Lophotrochozoa</taxon>
        <taxon>Mollusca</taxon>
        <taxon>Bivalvia</taxon>
        <taxon>Autobranchia</taxon>
        <taxon>Heteroconchia</taxon>
        <taxon>Euheterodonta</taxon>
        <taxon>Imparidentia</taxon>
        <taxon>Neoheterodontei</taxon>
        <taxon>Myida</taxon>
        <taxon>Dreissenoidea</taxon>
        <taxon>Dreissenidae</taxon>
        <taxon>Dreissena</taxon>
    </lineage>
</organism>